<sequence length="625" mass="66670">MTLWARHWETLGSPEWAAAVQERLKRVRVAPKSYDVELFQSALARVLAASWTHDHGLPGDHGLAADGAHGPDGGPAPGTHPWTHRLDHAVALLEADDHDTAGNAGLIAAAAVLATLPHGHWAIEATLDRCLEMTGQGALHALQHRMVFPQLLSADCAAAESLVHRLAVMLKALPCPENQPVTPPRRRALVARRILAHRDVPPHRVRQVLEHSGWDADSDLWLSQDGLATLLLPAALGGHPTAVSRIEKATTAPAAARNLVRRSLHRAVTDSGLHTERHIGLLVNLSLMDADTVLLEALTTGRAKKGTGPLPPLAHERVLGALRASAPALTGLIADEIAEGNSGKRQRQALTLWECSVSVGTLPAPDLAQLQPRYGTFSDQKTRAAFLGLVGTVAAREPAQYATAHAFLSELVFDAAGDIPRLDDASASTRNAARKALFHAACESGPLTPSALTTALDLAFAPPTDAGLISGLGRLVCRLSTAHGAAPAAELLIRVIGAAVASQQGRAAENHLAKALRGAMDSVFDHGSPAVYRTLWEHLKEPGPEDDADHVVFPERYALGLVSCAIRRSYAATRQDLEALVAHPRVPRTTKMWIGDQLSARSRERTEHDLSWVLDGEMPGRPVAG</sequence>
<evidence type="ECO:0000256" key="1">
    <source>
        <dbReference type="SAM" id="MobiDB-lite"/>
    </source>
</evidence>
<evidence type="ECO:0000313" key="2">
    <source>
        <dbReference type="EMBL" id="GDY39619.1"/>
    </source>
</evidence>
<accession>A0A4D4JZZ4</accession>
<feature type="region of interest" description="Disordered" evidence="1">
    <location>
        <begin position="58"/>
        <end position="79"/>
    </location>
</feature>
<dbReference type="Proteomes" id="UP000299290">
    <property type="component" value="Unassembled WGS sequence"/>
</dbReference>
<evidence type="ECO:0000313" key="3">
    <source>
        <dbReference type="Proteomes" id="UP000299290"/>
    </source>
</evidence>
<name>A0A4D4JZZ4_9ACTN</name>
<proteinExistence type="predicted"/>
<keyword evidence="3" id="KW-1185">Reference proteome</keyword>
<organism evidence="2 3">
    <name type="scientific">Streptomyces antimycoticus</name>
    <dbReference type="NCBI Taxonomy" id="68175"/>
    <lineage>
        <taxon>Bacteria</taxon>
        <taxon>Bacillati</taxon>
        <taxon>Actinomycetota</taxon>
        <taxon>Actinomycetes</taxon>
        <taxon>Kitasatosporales</taxon>
        <taxon>Streptomycetaceae</taxon>
        <taxon>Streptomyces</taxon>
        <taxon>Streptomyces violaceusniger group</taxon>
    </lineage>
</organism>
<comment type="caution">
    <text evidence="2">The sequence shown here is derived from an EMBL/GenBank/DDBJ whole genome shotgun (WGS) entry which is preliminary data.</text>
</comment>
<protein>
    <submittedName>
        <fullName evidence="2">Uncharacterized protein</fullName>
    </submittedName>
</protein>
<gene>
    <name evidence="2" type="ORF">SANT12839_005010</name>
</gene>
<reference evidence="2 3" key="1">
    <citation type="journal article" date="2020" name="Int. J. Syst. Evol. Microbiol.">
        <title>Reclassification of Streptomyces castelarensis and Streptomyces sporoclivatus as later heterotypic synonyms of Streptomyces antimycoticus.</title>
        <authorList>
            <person name="Komaki H."/>
            <person name="Tamura T."/>
        </authorList>
    </citation>
    <scope>NUCLEOTIDE SEQUENCE [LARGE SCALE GENOMIC DNA]</scope>
    <source>
        <strain evidence="2 3">NBRC 12839</strain>
    </source>
</reference>
<dbReference type="RefSeq" id="WP_137963781.1">
    <property type="nucleotide sequence ID" value="NZ_BJHV01000001.1"/>
</dbReference>
<dbReference type="EMBL" id="BJHV01000001">
    <property type="protein sequence ID" value="GDY39619.1"/>
    <property type="molecule type" value="Genomic_DNA"/>
</dbReference>
<dbReference type="AlphaFoldDB" id="A0A4D4JZZ4"/>